<keyword evidence="6" id="KW-1185">Reference proteome</keyword>
<dbReference type="InterPro" id="IPR009071">
    <property type="entry name" value="HMG_box_dom"/>
</dbReference>
<keyword evidence="3" id="KW-0539">Nucleus</keyword>
<dbReference type="SMART" id="SM00398">
    <property type="entry name" value="HMG"/>
    <property type="match status" value="1"/>
</dbReference>
<feature type="non-terminal residue" evidence="5">
    <location>
        <position position="84"/>
    </location>
</feature>
<dbReference type="GO" id="GO:0005634">
    <property type="term" value="C:nucleus"/>
    <property type="evidence" value="ECO:0007669"/>
    <property type="project" value="UniProtKB-UniRule"/>
</dbReference>
<dbReference type="AlphaFoldDB" id="A0A0C9YSB9"/>
<evidence type="ECO:0000256" key="3">
    <source>
        <dbReference type="PROSITE-ProRule" id="PRU00267"/>
    </source>
</evidence>
<dbReference type="CDD" id="cd01389">
    <property type="entry name" value="HMG-box_ROX1-like"/>
    <property type="match status" value="1"/>
</dbReference>
<name>A0A0C9YSB9_9AGAM</name>
<dbReference type="STRING" id="765257.A0A0C9YSB9"/>
<dbReference type="PANTHER" id="PTHR10270">
    <property type="entry name" value="SOX TRANSCRIPTION FACTOR"/>
    <property type="match status" value="1"/>
</dbReference>
<dbReference type="Pfam" id="PF00505">
    <property type="entry name" value="HMG_box"/>
    <property type="match status" value="1"/>
</dbReference>
<evidence type="ECO:0000256" key="2">
    <source>
        <dbReference type="ARBA" id="ARBA00023163"/>
    </source>
</evidence>
<dbReference type="Proteomes" id="UP000054018">
    <property type="component" value="Unassembled WGS sequence"/>
</dbReference>
<accession>A0A0C9YSB9</accession>
<dbReference type="GO" id="GO:0000978">
    <property type="term" value="F:RNA polymerase II cis-regulatory region sequence-specific DNA binding"/>
    <property type="evidence" value="ECO:0007669"/>
    <property type="project" value="TreeGrafter"/>
</dbReference>
<dbReference type="InterPro" id="IPR050140">
    <property type="entry name" value="SRY-related_HMG-box_TF-like"/>
</dbReference>
<organism evidence="5 6">
    <name type="scientific">Pisolithus microcarpus 441</name>
    <dbReference type="NCBI Taxonomy" id="765257"/>
    <lineage>
        <taxon>Eukaryota</taxon>
        <taxon>Fungi</taxon>
        <taxon>Dikarya</taxon>
        <taxon>Basidiomycota</taxon>
        <taxon>Agaricomycotina</taxon>
        <taxon>Agaricomycetes</taxon>
        <taxon>Agaricomycetidae</taxon>
        <taxon>Boletales</taxon>
        <taxon>Sclerodermatineae</taxon>
        <taxon>Pisolithaceae</taxon>
        <taxon>Pisolithus</taxon>
    </lineage>
</organism>
<evidence type="ECO:0000313" key="6">
    <source>
        <dbReference type="Proteomes" id="UP000054018"/>
    </source>
</evidence>
<reference evidence="6" key="2">
    <citation type="submission" date="2015-01" db="EMBL/GenBank/DDBJ databases">
        <title>Evolutionary Origins and Diversification of the Mycorrhizal Mutualists.</title>
        <authorList>
            <consortium name="DOE Joint Genome Institute"/>
            <consortium name="Mycorrhizal Genomics Consortium"/>
            <person name="Kohler A."/>
            <person name="Kuo A."/>
            <person name="Nagy L.G."/>
            <person name="Floudas D."/>
            <person name="Copeland A."/>
            <person name="Barry K.W."/>
            <person name="Cichocki N."/>
            <person name="Veneault-Fourrey C."/>
            <person name="LaButti K."/>
            <person name="Lindquist E.A."/>
            <person name="Lipzen A."/>
            <person name="Lundell T."/>
            <person name="Morin E."/>
            <person name="Murat C."/>
            <person name="Riley R."/>
            <person name="Ohm R."/>
            <person name="Sun H."/>
            <person name="Tunlid A."/>
            <person name="Henrissat B."/>
            <person name="Grigoriev I.V."/>
            <person name="Hibbett D.S."/>
            <person name="Martin F."/>
        </authorList>
    </citation>
    <scope>NUCLEOTIDE SEQUENCE [LARGE SCALE GENOMIC DNA]</scope>
    <source>
        <strain evidence="6">441</strain>
    </source>
</reference>
<keyword evidence="2" id="KW-0804">Transcription</keyword>
<protein>
    <recommendedName>
        <fullName evidence="4">HMG box domain-containing protein</fullName>
    </recommendedName>
</protein>
<dbReference type="InterPro" id="IPR036910">
    <property type="entry name" value="HMG_box_dom_sf"/>
</dbReference>
<dbReference type="SUPFAM" id="SSF47095">
    <property type="entry name" value="HMG-box"/>
    <property type="match status" value="1"/>
</dbReference>
<evidence type="ECO:0000313" key="5">
    <source>
        <dbReference type="EMBL" id="KIK19531.1"/>
    </source>
</evidence>
<feature type="domain" description="HMG box" evidence="4">
    <location>
        <begin position="8"/>
        <end position="81"/>
    </location>
</feature>
<dbReference type="GO" id="GO:0000122">
    <property type="term" value="P:negative regulation of transcription by RNA polymerase II"/>
    <property type="evidence" value="ECO:0007669"/>
    <property type="project" value="TreeGrafter"/>
</dbReference>
<dbReference type="GO" id="GO:0030154">
    <property type="term" value="P:cell differentiation"/>
    <property type="evidence" value="ECO:0007669"/>
    <property type="project" value="TreeGrafter"/>
</dbReference>
<evidence type="ECO:0000256" key="1">
    <source>
        <dbReference type="ARBA" id="ARBA00023125"/>
    </source>
</evidence>
<dbReference type="HOGENOM" id="CLU_082854_6_2_1"/>
<evidence type="ECO:0000259" key="4">
    <source>
        <dbReference type="PROSITE" id="PS50118"/>
    </source>
</evidence>
<dbReference type="EMBL" id="KN833782">
    <property type="protein sequence ID" value="KIK19531.1"/>
    <property type="molecule type" value="Genomic_DNA"/>
</dbReference>
<dbReference type="OrthoDB" id="6247875at2759"/>
<dbReference type="PANTHER" id="PTHR10270:SF161">
    <property type="entry name" value="SEX-DETERMINING REGION Y PROTEIN"/>
    <property type="match status" value="1"/>
</dbReference>
<dbReference type="GO" id="GO:0001228">
    <property type="term" value="F:DNA-binding transcription activator activity, RNA polymerase II-specific"/>
    <property type="evidence" value="ECO:0007669"/>
    <property type="project" value="TreeGrafter"/>
</dbReference>
<feature type="non-terminal residue" evidence="5">
    <location>
        <position position="1"/>
    </location>
</feature>
<sequence>RSRDPTWVPRPRNAFIIFRCNYTREHAARNSHEADEQSLTKTLSRRAGEAWKKLPTAEKDKYKRLADREREEHARLYPHYRFRP</sequence>
<proteinExistence type="predicted"/>
<feature type="DNA-binding region" description="HMG box" evidence="3">
    <location>
        <begin position="8"/>
        <end position="81"/>
    </location>
</feature>
<dbReference type="Gene3D" id="1.10.30.10">
    <property type="entry name" value="High mobility group box domain"/>
    <property type="match status" value="1"/>
</dbReference>
<dbReference type="PROSITE" id="PS50118">
    <property type="entry name" value="HMG_BOX_2"/>
    <property type="match status" value="1"/>
</dbReference>
<keyword evidence="1 3" id="KW-0238">DNA-binding</keyword>
<gene>
    <name evidence="5" type="ORF">PISMIDRAFT_36586</name>
</gene>
<reference evidence="5 6" key="1">
    <citation type="submission" date="2014-04" db="EMBL/GenBank/DDBJ databases">
        <authorList>
            <consortium name="DOE Joint Genome Institute"/>
            <person name="Kuo A."/>
            <person name="Kohler A."/>
            <person name="Costa M.D."/>
            <person name="Nagy L.G."/>
            <person name="Floudas D."/>
            <person name="Copeland A."/>
            <person name="Barry K.W."/>
            <person name="Cichocki N."/>
            <person name="Veneault-Fourrey C."/>
            <person name="LaButti K."/>
            <person name="Lindquist E.A."/>
            <person name="Lipzen A."/>
            <person name="Lundell T."/>
            <person name="Morin E."/>
            <person name="Murat C."/>
            <person name="Sun H."/>
            <person name="Tunlid A."/>
            <person name="Henrissat B."/>
            <person name="Grigoriev I.V."/>
            <person name="Hibbett D.S."/>
            <person name="Martin F."/>
            <person name="Nordberg H.P."/>
            <person name="Cantor M.N."/>
            <person name="Hua S.X."/>
        </authorList>
    </citation>
    <scope>NUCLEOTIDE SEQUENCE [LARGE SCALE GENOMIC DNA]</scope>
    <source>
        <strain evidence="5 6">441</strain>
    </source>
</reference>